<evidence type="ECO:0000313" key="3">
    <source>
        <dbReference type="EMBL" id="MDY5153345.1"/>
    </source>
</evidence>
<evidence type="ECO:0000313" key="5">
    <source>
        <dbReference type="Proteomes" id="UP000182744"/>
    </source>
</evidence>
<dbReference type="Proteomes" id="UP000182744">
    <property type="component" value="Unassembled WGS sequence"/>
</dbReference>
<gene>
    <name evidence="3" type="ORF">R6G71_04695</name>
    <name evidence="4" type="ORF">SAMN05421878_11057</name>
</gene>
<evidence type="ECO:0000256" key="1">
    <source>
        <dbReference type="SAM" id="MobiDB-lite"/>
    </source>
</evidence>
<dbReference type="AlphaFoldDB" id="A0A1G7DCM9"/>
<evidence type="ECO:0000256" key="2">
    <source>
        <dbReference type="SAM" id="Phobius"/>
    </source>
</evidence>
<protein>
    <submittedName>
        <fullName evidence="4">Uncharacterized protein</fullName>
    </submittedName>
</protein>
<evidence type="ECO:0000313" key="4">
    <source>
        <dbReference type="EMBL" id="SDE48535.1"/>
    </source>
</evidence>
<reference evidence="3" key="3">
    <citation type="submission" date="2023-10" db="EMBL/GenBank/DDBJ databases">
        <title>Whole Genome based description of the genera Actinobaculum and Actinotignum reveals a complex phylogenetic relationship within the species included in the genus Actinotignum.</title>
        <authorList>
            <person name="Jensen C.S."/>
            <person name="Dargis R."/>
            <person name="Kemp M."/>
            <person name="Christensen J.J."/>
        </authorList>
    </citation>
    <scope>NUCLEOTIDE SEQUENCE</scope>
    <source>
        <strain evidence="3">Actinobaculum_suis_CCUG19206T</strain>
    </source>
</reference>
<feature type="region of interest" description="Disordered" evidence="1">
    <location>
        <begin position="34"/>
        <end position="65"/>
    </location>
</feature>
<reference evidence="5" key="2">
    <citation type="submission" date="2016-10" db="EMBL/GenBank/DDBJ databases">
        <authorList>
            <person name="Varghese N."/>
        </authorList>
    </citation>
    <scope>NUCLEOTIDE SEQUENCE [LARGE SCALE GENOMIC DNA]</scope>
    <source>
        <strain evidence="5">DSM 20639</strain>
    </source>
</reference>
<sequence length="218" mass="23893">MKNIRKKRRRLAQPVWLMFLRRRRPRVQLRQLRQRGRHLRLQRPRRQSQLRHRPPSRTWLLPFAEGPNRNDAGAGAGASERGNLLVLGLGMWLVAFAVIIGLAGVGGLYVARQDLLARADSLALSAANSINDAAYYLPHGTIGPEPSGGRVVTSGRLRPAETEVWKIARAGAGEAQVVAPTGVEGNGVVVTLEKPTTVPLFEFTVTLQATARAELHLG</sequence>
<organism evidence="4 5">
    <name type="scientific">Actinobaculum suis</name>
    <dbReference type="NCBI Taxonomy" id="1657"/>
    <lineage>
        <taxon>Bacteria</taxon>
        <taxon>Bacillati</taxon>
        <taxon>Actinomycetota</taxon>
        <taxon>Actinomycetes</taxon>
        <taxon>Actinomycetales</taxon>
        <taxon>Actinomycetaceae</taxon>
        <taxon>Actinobaculum</taxon>
    </lineage>
</organism>
<reference evidence="4" key="1">
    <citation type="submission" date="2016-10" db="EMBL/GenBank/DDBJ databases">
        <authorList>
            <person name="de Groot N.N."/>
        </authorList>
    </citation>
    <scope>NUCLEOTIDE SEQUENCE [LARGE SCALE GENOMIC DNA]</scope>
    <source>
        <strain evidence="4">DSM 20639</strain>
    </source>
</reference>
<dbReference type="Proteomes" id="UP001273799">
    <property type="component" value="Unassembled WGS sequence"/>
</dbReference>
<keyword evidence="2" id="KW-1133">Transmembrane helix</keyword>
<keyword evidence="5" id="KW-1185">Reference proteome</keyword>
<name>A0A1G7DCM9_9ACTO</name>
<dbReference type="EMBL" id="FNAU01000010">
    <property type="protein sequence ID" value="SDE48535.1"/>
    <property type="molecule type" value="Genomic_DNA"/>
</dbReference>
<feature type="transmembrane region" description="Helical" evidence="2">
    <location>
        <begin position="84"/>
        <end position="111"/>
    </location>
</feature>
<dbReference type="EMBL" id="JAWNFU010000002">
    <property type="protein sequence ID" value="MDY5153345.1"/>
    <property type="molecule type" value="Genomic_DNA"/>
</dbReference>
<proteinExistence type="predicted"/>
<feature type="compositionally biased region" description="Basic residues" evidence="1">
    <location>
        <begin position="34"/>
        <end position="55"/>
    </location>
</feature>
<keyword evidence="2" id="KW-0812">Transmembrane</keyword>
<keyword evidence="2" id="KW-0472">Membrane</keyword>
<dbReference type="RefSeq" id="WP_176764494.1">
    <property type="nucleotide sequence ID" value="NZ_FNAU01000010.1"/>
</dbReference>
<accession>A0A1G7DCM9</accession>